<evidence type="ECO:0000313" key="1">
    <source>
        <dbReference type="EMBL" id="KAH6946241.1"/>
    </source>
</evidence>
<evidence type="ECO:0000313" key="2">
    <source>
        <dbReference type="Proteomes" id="UP000821845"/>
    </source>
</evidence>
<name>A0ACB7TJ43_HYAAI</name>
<keyword evidence="2" id="KW-1185">Reference proteome</keyword>
<protein>
    <submittedName>
        <fullName evidence="1">Uncharacterized protein</fullName>
    </submittedName>
</protein>
<gene>
    <name evidence="1" type="ORF">HPB50_012372</name>
</gene>
<dbReference type="Proteomes" id="UP000821845">
    <property type="component" value="Chromosome 1"/>
</dbReference>
<accession>A0ACB7TJ43</accession>
<reference evidence="1" key="1">
    <citation type="submission" date="2020-05" db="EMBL/GenBank/DDBJ databases">
        <title>Large-scale comparative analyses of tick genomes elucidate their genetic diversity and vector capacities.</title>
        <authorList>
            <person name="Jia N."/>
            <person name="Wang J."/>
            <person name="Shi W."/>
            <person name="Du L."/>
            <person name="Sun Y."/>
            <person name="Zhan W."/>
            <person name="Jiang J."/>
            <person name="Wang Q."/>
            <person name="Zhang B."/>
            <person name="Ji P."/>
            <person name="Sakyi L.B."/>
            <person name="Cui X."/>
            <person name="Yuan T."/>
            <person name="Jiang B."/>
            <person name="Yang W."/>
            <person name="Lam T.T.-Y."/>
            <person name="Chang Q."/>
            <person name="Ding S."/>
            <person name="Wang X."/>
            <person name="Zhu J."/>
            <person name="Ruan X."/>
            <person name="Zhao L."/>
            <person name="Wei J."/>
            <person name="Que T."/>
            <person name="Du C."/>
            <person name="Cheng J."/>
            <person name="Dai P."/>
            <person name="Han X."/>
            <person name="Huang E."/>
            <person name="Gao Y."/>
            <person name="Liu J."/>
            <person name="Shao H."/>
            <person name="Ye R."/>
            <person name="Li L."/>
            <person name="Wei W."/>
            <person name="Wang X."/>
            <person name="Wang C."/>
            <person name="Yang T."/>
            <person name="Huo Q."/>
            <person name="Li W."/>
            <person name="Guo W."/>
            <person name="Chen H."/>
            <person name="Zhou L."/>
            <person name="Ni X."/>
            <person name="Tian J."/>
            <person name="Zhou Y."/>
            <person name="Sheng Y."/>
            <person name="Liu T."/>
            <person name="Pan Y."/>
            <person name="Xia L."/>
            <person name="Li J."/>
            <person name="Zhao F."/>
            <person name="Cao W."/>
        </authorList>
    </citation>
    <scope>NUCLEOTIDE SEQUENCE</scope>
    <source>
        <strain evidence="1">Hyas-2018</strain>
    </source>
</reference>
<comment type="caution">
    <text evidence="1">The sequence shown here is derived from an EMBL/GenBank/DDBJ whole genome shotgun (WGS) entry which is preliminary data.</text>
</comment>
<proteinExistence type="predicted"/>
<organism evidence="1 2">
    <name type="scientific">Hyalomma asiaticum</name>
    <name type="common">Tick</name>
    <dbReference type="NCBI Taxonomy" id="266040"/>
    <lineage>
        <taxon>Eukaryota</taxon>
        <taxon>Metazoa</taxon>
        <taxon>Ecdysozoa</taxon>
        <taxon>Arthropoda</taxon>
        <taxon>Chelicerata</taxon>
        <taxon>Arachnida</taxon>
        <taxon>Acari</taxon>
        <taxon>Parasitiformes</taxon>
        <taxon>Ixodida</taxon>
        <taxon>Ixodoidea</taxon>
        <taxon>Ixodidae</taxon>
        <taxon>Hyalomminae</taxon>
        <taxon>Hyalomma</taxon>
    </lineage>
</organism>
<sequence length="203" mass="22222">MDVFRDPEWAFGIAVFATIFSFFGSLTICWRVWYSRNSSGVAFWPIASTTICLLAWLIYGCTTWNYTIMNVAVPSLFLMAINTTVHRWFSHDRGPGLAVVAAIWLMCFASAFLPVAGMGPIARGSAVACSLVPIDGIILMMPLSQIAMWTFASSVLWIQYAKHVGDVTLAMSSVIGSVVAVAELVVSARLLFMRGACSSEQRM</sequence>
<dbReference type="EMBL" id="CM023481">
    <property type="protein sequence ID" value="KAH6946241.1"/>
    <property type="molecule type" value="Genomic_DNA"/>
</dbReference>